<evidence type="ECO:0000259" key="2">
    <source>
        <dbReference type="Pfam" id="PF07319"/>
    </source>
</evidence>
<gene>
    <name evidence="3" type="ORF">GCM10007183_12240</name>
</gene>
<dbReference type="EMBL" id="BMCB01000005">
    <property type="protein sequence ID" value="GGA89541.1"/>
    <property type="molecule type" value="Genomic_DNA"/>
</dbReference>
<dbReference type="InterPro" id="IPR002611">
    <property type="entry name" value="IstB_ATP-bd"/>
</dbReference>
<dbReference type="SUPFAM" id="SSF52540">
    <property type="entry name" value="P-loop containing nucleoside triphosphate hydrolases"/>
    <property type="match status" value="1"/>
</dbReference>
<keyword evidence="4" id="KW-1185">Reference proteome</keyword>
<dbReference type="PANTHER" id="PTHR30050">
    <property type="entry name" value="CHROMOSOMAL REPLICATION INITIATOR PROTEIN DNAA"/>
    <property type="match status" value="1"/>
</dbReference>
<dbReference type="PANTHER" id="PTHR30050:SF8">
    <property type="entry name" value="PRIMOSOMAL PROTEIN DNAI"/>
    <property type="match status" value="1"/>
</dbReference>
<dbReference type="Gene3D" id="3.40.50.300">
    <property type="entry name" value="P-loop containing nucleotide triphosphate hydrolases"/>
    <property type="match status" value="1"/>
</dbReference>
<reference evidence="4" key="1">
    <citation type="journal article" date="2019" name="Int. J. Syst. Evol. Microbiol.">
        <title>The Global Catalogue of Microorganisms (GCM) 10K type strain sequencing project: providing services to taxonomists for standard genome sequencing and annotation.</title>
        <authorList>
            <consortium name="The Broad Institute Genomics Platform"/>
            <consortium name="The Broad Institute Genome Sequencing Center for Infectious Disease"/>
            <person name="Wu L."/>
            <person name="Ma J."/>
        </authorList>
    </citation>
    <scope>NUCLEOTIDE SEQUENCE [LARGE SCALE GENOMIC DNA]</scope>
    <source>
        <strain evidence="4">CCM 4175</strain>
    </source>
</reference>
<evidence type="ECO:0000313" key="3">
    <source>
        <dbReference type="EMBL" id="GGA89541.1"/>
    </source>
</evidence>
<dbReference type="Proteomes" id="UP000652995">
    <property type="component" value="Unassembled WGS sequence"/>
</dbReference>
<feature type="domain" description="IstB-like ATP-binding" evidence="1">
    <location>
        <begin position="163"/>
        <end position="307"/>
    </location>
</feature>
<dbReference type="Pfam" id="PF01695">
    <property type="entry name" value="IstB_IS21"/>
    <property type="match status" value="1"/>
</dbReference>
<organism evidence="3 4">
    <name type="scientific">Staphylococcus muscae</name>
    <dbReference type="NCBI Taxonomy" id="1294"/>
    <lineage>
        <taxon>Bacteria</taxon>
        <taxon>Bacillati</taxon>
        <taxon>Bacillota</taxon>
        <taxon>Bacilli</taxon>
        <taxon>Bacillales</taxon>
        <taxon>Staphylococcaceae</taxon>
        <taxon>Staphylococcus</taxon>
    </lineage>
</organism>
<comment type="caution">
    <text evidence="3">The sequence shown here is derived from an EMBL/GenBank/DDBJ whole genome shotgun (WGS) entry which is preliminary data.</text>
</comment>
<dbReference type="CDD" id="cd00009">
    <property type="entry name" value="AAA"/>
    <property type="match status" value="1"/>
</dbReference>
<proteinExistence type="predicted"/>
<dbReference type="InterPro" id="IPR009928">
    <property type="entry name" value="DnaI_N"/>
</dbReference>
<dbReference type="NCBIfam" id="NF006505">
    <property type="entry name" value="PRK08939.1"/>
    <property type="match status" value="1"/>
</dbReference>
<sequence>MMKSFNQIMGSNNAIQKRIEKIKRQVINDPDVKAFLDAHQSEITNDMIENDLNILQEYKDQQKHYTDNHTFENCPNFVKGHIPELYVENQRIKIRYKPCPCKIRHDEERLAQSMITSFHMHPETLNAKLEDVYMDRRNRLDLAMQFKTLIDDIVNQKPVKGFYLYGALGTGKSFILGAIANELKEKHVHTTIIYVPEFIRILKNGFNDGTTTKRIEQIRSAKVLILDDIGAEDMTPWARDEVLGPVLHYRMIQELPTFFSSNFNFEELEAHIARTKNGVEWTKAQRIMERIKTLAKPYKLEGENYRNR</sequence>
<evidence type="ECO:0000313" key="4">
    <source>
        <dbReference type="Proteomes" id="UP000652995"/>
    </source>
</evidence>
<dbReference type="Pfam" id="PF07319">
    <property type="entry name" value="DnaI_N"/>
    <property type="match status" value="1"/>
</dbReference>
<feature type="domain" description="Primosomal DnaI N-terminal" evidence="2">
    <location>
        <begin position="2"/>
        <end position="96"/>
    </location>
</feature>
<evidence type="ECO:0000259" key="1">
    <source>
        <dbReference type="Pfam" id="PF01695"/>
    </source>
</evidence>
<name>A0ABQ1HUP9_9STAP</name>
<dbReference type="InterPro" id="IPR027417">
    <property type="entry name" value="P-loop_NTPase"/>
</dbReference>
<protein>
    <submittedName>
        <fullName evidence="3">Primosomal protein DnaI</fullName>
    </submittedName>
</protein>
<accession>A0ABQ1HUP9</accession>